<feature type="transmembrane region" description="Helical" evidence="9">
    <location>
        <begin position="180"/>
        <end position="200"/>
    </location>
</feature>
<feature type="transmembrane region" description="Helical" evidence="9">
    <location>
        <begin position="207"/>
        <end position="225"/>
    </location>
</feature>
<dbReference type="GO" id="GO:0005886">
    <property type="term" value="C:plasma membrane"/>
    <property type="evidence" value="ECO:0007669"/>
    <property type="project" value="UniProtKB-SubCell"/>
</dbReference>
<feature type="transmembrane region" description="Helical" evidence="9">
    <location>
        <begin position="47"/>
        <end position="64"/>
    </location>
</feature>
<evidence type="ECO:0000313" key="11">
    <source>
        <dbReference type="EMBL" id="GGE35692.1"/>
    </source>
</evidence>
<comment type="subcellular location">
    <subcellularLocation>
        <location evidence="1 9">Cell membrane</location>
        <topology evidence="1 9">Multi-pass membrane protein</topology>
    </subcellularLocation>
</comment>
<dbReference type="GO" id="GO:0042158">
    <property type="term" value="P:lipoprotein biosynthetic process"/>
    <property type="evidence" value="ECO:0007669"/>
    <property type="project" value="UniProtKB-UniRule"/>
</dbReference>
<comment type="catalytic activity">
    <reaction evidence="9">
        <text>N-terminal S-1,2-diacyl-sn-glyceryl-L-cysteinyl-[lipoprotein] + a glycerophospholipid = N-acyl-S-1,2-diacyl-sn-glyceryl-L-cysteinyl-[lipoprotein] + a 2-acyl-sn-glycero-3-phospholipid + H(+)</text>
        <dbReference type="Rhea" id="RHEA:48228"/>
        <dbReference type="Rhea" id="RHEA-COMP:14681"/>
        <dbReference type="Rhea" id="RHEA-COMP:14684"/>
        <dbReference type="ChEBI" id="CHEBI:15378"/>
        <dbReference type="ChEBI" id="CHEBI:136912"/>
        <dbReference type="ChEBI" id="CHEBI:140656"/>
        <dbReference type="ChEBI" id="CHEBI:140657"/>
        <dbReference type="ChEBI" id="CHEBI:140660"/>
        <dbReference type="EC" id="2.3.1.269"/>
    </reaction>
</comment>
<feature type="transmembrane region" description="Helical" evidence="9">
    <location>
        <begin position="138"/>
        <end position="160"/>
    </location>
</feature>
<keyword evidence="12" id="KW-1185">Reference proteome</keyword>
<name>A0A917AAS0_9RHOB</name>
<keyword evidence="4 9" id="KW-0808">Transferase</keyword>
<dbReference type="InterPro" id="IPR036526">
    <property type="entry name" value="C-N_Hydrolase_sf"/>
</dbReference>
<reference evidence="12" key="1">
    <citation type="journal article" date="2019" name="Int. J. Syst. Evol. Microbiol.">
        <title>The Global Catalogue of Microorganisms (GCM) 10K type strain sequencing project: providing services to taxonomists for standard genome sequencing and annotation.</title>
        <authorList>
            <consortium name="The Broad Institute Genomics Platform"/>
            <consortium name="The Broad Institute Genome Sequencing Center for Infectious Disease"/>
            <person name="Wu L."/>
            <person name="Ma J."/>
        </authorList>
    </citation>
    <scope>NUCLEOTIDE SEQUENCE [LARGE SCALE GENOMIC DNA]</scope>
    <source>
        <strain evidence="12">CGMCC 1.12664</strain>
    </source>
</reference>
<keyword evidence="5 9" id="KW-0812">Transmembrane</keyword>
<proteinExistence type="inferred from homology"/>
<dbReference type="HAMAP" id="MF_01148">
    <property type="entry name" value="Lnt"/>
    <property type="match status" value="1"/>
</dbReference>
<feature type="transmembrane region" description="Helical" evidence="9">
    <location>
        <begin position="103"/>
        <end position="126"/>
    </location>
</feature>
<organism evidence="11 12">
    <name type="scientific">Primorskyibacter flagellatus</name>
    <dbReference type="NCBI Taxonomy" id="1387277"/>
    <lineage>
        <taxon>Bacteria</taxon>
        <taxon>Pseudomonadati</taxon>
        <taxon>Pseudomonadota</taxon>
        <taxon>Alphaproteobacteria</taxon>
        <taxon>Rhodobacterales</taxon>
        <taxon>Roseobacteraceae</taxon>
        <taxon>Primorskyibacter</taxon>
    </lineage>
</organism>
<dbReference type="NCBIfam" id="TIGR00546">
    <property type="entry name" value="lnt"/>
    <property type="match status" value="1"/>
</dbReference>
<dbReference type="InterPro" id="IPR004563">
    <property type="entry name" value="Apolipo_AcylTrfase"/>
</dbReference>
<dbReference type="RefSeq" id="WP_188477951.1">
    <property type="nucleotide sequence ID" value="NZ_BMFJ01000001.1"/>
</dbReference>
<dbReference type="CDD" id="cd07571">
    <property type="entry name" value="ALP_N-acyl_transferase"/>
    <property type="match status" value="1"/>
</dbReference>
<evidence type="ECO:0000256" key="7">
    <source>
        <dbReference type="ARBA" id="ARBA00023136"/>
    </source>
</evidence>
<sequence>MTLPQPGDGAPPGANPAFLARLTLRARMGLALLAGVIGATGQAPWGLWPLTILALAAVHSLTLAEPRPARTAAIWWAAGTGYFALALSWIVEPFLVDIARDGWMAPFAMVLMATGMALFWGLAGGLARRLTGGGGLDFAASVTLMLVLAGVLRGVIFTGFPWALPAHVLIGTPAMQLAQGGGAIGLGLIVIGLATTLTLALSRPRRLPLWLIAAAVPFAVGHLLTPSPADTTGRPVVRLVQPNVPQRDKWNPALAPLHYQRLLDLTATPGEPDLIVWPETALPAWLEDVTYLTPDLSEAARDTPLVFGINRSGGGRIYNSLVLLGRGGEITEVYDKHHLVPFGEYTPAGDLLGRIGIQGLAQRDGHGFSPGPGARLIDLPGLGPALPLICYEGVFPRDIAAAPGRPALLLLITNDAWFGTVSGPYQHLAQARLRAVEQGLPMVRVANTGVSAMIDASGRLIERIDLGETGVRDVPLPPARSATPYARIGDTPLTLLLLAAQGALILLTRRTGRRFRR</sequence>
<keyword evidence="7 9" id="KW-0472">Membrane</keyword>
<evidence type="ECO:0000259" key="10">
    <source>
        <dbReference type="PROSITE" id="PS50263"/>
    </source>
</evidence>
<accession>A0A917AAS0</accession>
<evidence type="ECO:0000256" key="2">
    <source>
        <dbReference type="ARBA" id="ARBA00010065"/>
    </source>
</evidence>
<comment type="pathway">
    <text evidence="9">Protein modification; lipoprotein biosynthesis (N-acyl transfer).</text>
</comment>
<dbReference type="EMBL" id="BMFJ01000001">
    <property type="protein sequence ID" value="GGE35692.1"/>
    <property type="molecule type" value="Genomic_DNA"/>
</dbReference>
<evidence type="ECO:0000256" key="1">
    <source>
        <dbReference type="ARBA" id="ARBA00004651"/>
    </source>
</evidence>
<evidence type="ECO:0000313" key="12">
    <source>
        <dbReference type="Proteomes" id="UP000612855"/>
    </source>
</evidence>
<dbReference type="Proteomes" id="UP000612855">
    <property type="component" value="Unassembled WGS sequence"/>
</dbReference>
<dbReference type="InterPro" id="IPR045378">
    <property type="entry name" value="LNT_N"/>
</dbReference>
<feature type="transmembrane region" description="Helical" evidence="9">
    <location>
        <begin position="73"/>
        <end position="91"/>
    </location>
</feature>
<dbReference type="AlphaFoldDB" id="A0A917AAS0"/>
<dbReference type="EC" id="2.3.1.269" evidence="9"/>
<dbReference type="Gene3D" id="3.60.110.10">
    <property type="entry name" value="Carbon-nitrogen hydrolase"/>
    <property type="match status" value="1"/>
</dbReference>
<keyword evidence="8 9" id="KW-0012">Acyltransferase</keyword>
<evidence type="ECO:0000256" key="9">
    <source>
        <dbReference type="HAMAP-Rule" id="MF_01148"/>
    </source>
</evidence>
<keyword evidence="6 9" id="KW-1133">Transmembrane helix</keyword>
<dbReference type="SUPFAM" id="SSF56317">
    <property type="entry name" value="Carbon-nitrogen hydrolase"/>
    <property type="match status" value="1"/>
</dbReference>
<comment type="caution">
    <text evidence="11">The sequence shown here is derived from an EMBL/GenBank/DDBJ whole genome shotgun (WGS) entry which is preliminary data.</text>
</comment>
<protein>
    <recommendedName>
        <fullName evidence="9">Apolipoprotein N-acyltransferase</fullName>
        <shortName evidence="9">ALP N-acyltransferase</shortName>
        <ecNumber evidence="9">2.3.1.269</ecNumber>
    </recommendedName>
</protein>
<evidence type="ECO:0000256" key="8">
    <source>
        <dbReference type="ARBA" id="ARBA00023315"/>
    </source>
</evidence>
<dbReference type="PANTHER" id="PTHR38686">
    <property type="entry name" value="APOLIPOPROTEIN N-ACYLTRANSFERASE"/>
    <property type="match status" value="1"/>
</dbReference>
<dbReference type="PROSITE" id="PS50263">
    <property type="entry name" value="CN_HYDROLASE"/>
    <property type="match status" value="1"/>
</dbReference>
<gene>
    <name evidence="9 11" type="primary">lnt</name>
    <name evidence="11" type="ORF">GCM10011360_24410</name>
</gene>
<evidence type="ECO:0000256" key="6">
    <source>
        <dbReference type="ARBA" id="ARBA00022989"/>
    </source>
</evidence>
<evidence type="ECO:0000256" key="5">
    <source>
        <dbReference type="ARBA" id="ARBA00022692"/>
    </source>
</evidence>
<dbReference type="GO" id="GO:0016410">
    <property type="term" value="F:N-acyltransferase activity"/>
    <property type="evidence" value="ECO:0007669"/>
    <property type="project" value="UniProtKB-UniRule"/>
</dbReference>
<dbReference type="InterPro" id="IPR003010">
    <property type="entry name" value="C-N_Hydrolase"/>
</dbReference>
<feature type="transmembrane region" description="Helical" evidence="9">
    <location>
        <begin position="491"/>
        <end position="508"/>
    </location>
</feature>
<dbReference type="PANTHER" id="PTHR38686:SF1">
    <property type="entry name" value="APOLIPOPROTEIN N-ACYLTRANSFERASE"/>
    <property type="match status" value="1"/>
</dbReference>
<comment type="similarity">
    <text evidence="2 9">Belongs to the CN hydrolase family. Apolipoprotein N-acyltransferase subfamily.</text>
</comment>
<evidence type="ECO:0000256" key="3">
    <source>
        <dbReference type="ARBA" id="ARBA00022475"/>
    </source>
</evidence>
<evidence type="ECO:0000256" key="4">
    <source>
        <dbReference type="ARBA" id="ARBA00022679"/>
    </source>
</evidence>
<dbReference type="Pfam" id="PF00795">
    <property type="entry name" value="CN_hydrolase"/>
    <property type="match status" value="1"/>
</dbReference>
<feature type="domain" description="CN hydrolase" evidence="10">
    <location>
        <begin position="240"/>
        <end position="478"/>
    </location>
</feature>
<dbReference type="Pfam" id="PF20154">
    <property type="entry name" value="LNT_N"/>
    <property type="match status" value="1"/>
</dbReference>
<keyword evidence="3 9" id="KW-1003">Cell membrane</keyword>
<comment type="function">
    <text evidence="9">Catalyzes the phospholipid dependent N-acylation of the N-terminal cysteine of apolipoprotein, the last step in lipoprotein maturation.</text>
</comment>